<dbReference type="GO" id="GO:0003677">
    <property type="term" value="F:DNA binding"/>
    <property type="evidence" value="ECO:0007669"/>
    <property type="project" value="InterPro"/>
</dbReference>
<dbReference type="InterPro" id="IPR011067">
    <property type="entry name" value="Plasmid_toxin/cell-grow_inhib"/>
</dbReference>
<accession>A0A0Q3TLG7</accession>
<comment type="similarity">
    <text evidence="1">Belongs to the PemK/MazF family.</text>
</comment>
<dbReference type="Gene3D" id="2.30.30.110">
    <property type="match status" value="1"/>
</dbReference>
<organism evidence="3 4">
    <name type="scientific">Heyndrickxia shackletonii</name>
    <dbReference type="NCBI Taxonomy" id="157838"/>
    <lineage>
        <taxon>Bacteria</taxon>
        <taxon>Bacillati</taxon>
        <taxon>Bacillota</taxon>
        <taxon>Bacilli</taxon>
        <taxon>Bacillales</taxon>
        <taxon>Bacillaceae</taxon>
        <taxon>Heyndrickxia</taxon>
    </lineage>
</organism>
<comment type="caution">
    <text evidence="3">The sequence shown here is derived from an EMBL/GenBank/DDBJ whole genome shotgun (WGS) entry which is preliminary data.</text>
</comment>
<evidence type="ECO:0000313" key="4">
    <source>
        <dbReference type="Proteomes" id="UP000051888"/>
    </source>
</evidence>
<keyword evidence="2" id="KW-1277">Toxin-antitoxin system</keyword>
<dbReference type="EMBL" id="LJJC01000004">
    <property type="protein sequence ID" value="KQL54521.1"/>
    <property type="molecule type" value="Genomic_DNA"/>
</dbReference>
<sequence length="60" mass="7120">MILNKDQYFHYGNLDKDPSRINITEILTIDKARLDTRVGKIKNDLFKDINFKLKRQLGLK</sequence>
<dbReference type="Pfam" id="PF02452">
    <property type="entry name" value="PemK_toxin"/>
    <property type="match status" value="1"/>
</dbReference>
<dbReference type="STRING" id="157838.AN964_14140"/>
<protein>
    <recommendedName>
        <fullName evidence="5">mRNA interferase MazF</fullName>
    </recommendedName>
</protein>
<dbReference type="OrthoDB" id="2970721at2"/>
<dbReference type="Proteomes" id="UP000051888">
    <property type="component" value="Unassembled WGS sequence"/>
</dbReference>
<dbReference type="AlphaFoldDB" id="A0A0Q3TLG7"/>
<evidence type="ECO:0000313" key="3">
    <source>
        <dbReference type="EMBL" id="KQL54521.1"/>
    </source>
</evidence>
<name>A0A0Q3TLG7_9BACI</name>
<reference evidence="3 4" key="1">
    <citation type="submission" date="2015-09" db="EMBL/GenBank/DDBJ databases">
        <title>Genome sequencing project for genomic taxonomy and phylogenomics of Bacillus-like bacteria.</title>
        <authorList>
            <person name="Liu B."/>
            <person name="Wang J."/>
            <person name="Zhu Y."/>
            <person name="Liu G."/>
            <person name="Chen Q."/>
            <person name="Chen Z."/>
            <person name="Lan J."/>
            <person name="Che J."/>
            <person name="Ge C."/>
            <person name="Shi H."/>
            <person name="Pan Z."/>
            <person name="Liu X."/>
        </authorList>
    </citation>
    <scope>NUCLEOTIDE SEQUENCE [LARGE SCALE GENOMIC DNA]</scope>
    <source>
        <strain evidence="3 4">LMG 18435</strain>
    </source>
</reference>
<keyword evidence="4" id="KW-1185">Reference proteome</keyword>
<proteinExistence type="inferred from homology"/>
<evidence type="ECO:0000256" key="1">
    <source>
        <dbReference type="ARBA" id="ARBA00007521"/>
    </source>
</evidence>
<gene>
    <name evidence="3" type="ORF">AN964_14140</name>
</gene>
<dbReference type="InterPro" id="IPR003477">
    <property type="entry name" value="PemK-like"/>
</dbReference>
<evidence type="ECO:0008006" key="5">
    <source>
        <dbReference type="Google" id="ProtNLM"/>
    </source>
</evidence>
<evidence type="ECO:0000256" key="2">
    <source>
        <dbReference type="ARBA" id="ARBA00022649"/>
    </source>
</evidence>
<dbReference type="RefSeq" id="WP_055740296.1">
    <property type="nucleotide sequence ID" value="NZ_JAAIWL010000051.1"/>
</dbReference>
<dbReference type="SUPFAM" id="SSF50118">
    <property type="entry name" value="Cell growth inhibitor/plasmid maintenance toxic component"/>
    <property type="match status" value="1"/>
</dbReference>